<sequence length="339" mass="38966">MNPSPPSAEASPAHRPAPQAPAESGVEPPLPPEITWKERTAWLNFRLGDLHLFEAKLPVRTPSNFFPELETAVKLEELVPGPGETILISSLPIKDPLPRLTRRNGVLHYTPRTYHRYMADLTGSIDGIFEHMSGKSRYNIRRTVKKFGEAHGSPIDMREYRTADEVTEYLEHAWRVSSTTYQDRLLDSGLPRDDGFVQRTRNFAADGRWRGYLLFVQGQAIAFVYCYMHDRIMRYAYIGFDPAYSKVSPGVVLQVLMLERMCAERCSPWLDYTQGNGLHKELFSTHAWLCADVWLLHPTLYNRGLLGVHTFVDHVGTSVGRLLDRWGIKTWIRRRMRKQ</sequence>
<dbReference type="InterPro" id="IPR038740">
    <property type="entry name" value="BioF2-like_GNAT_dom"/>
</dbReference>
<dbReference type="EMBL" id="SPMY01000041">
    <property type="protein sequence ID" value="NMQ28860.1"/>
    <property type="molecule type" value="Genomic_DNA"/>
</dbReference>
<dbReference type="Proteomes" id="UP000749010">
    <property type="component" value="Unassembled WGS sequence"/>
</dbReference>
<evidence type="ECO:0000313" key="4">
    <source>
        <dbReference type="Proteomes" id="UP000749010"/>
    </source>
</evidence>
<dbReference type="SUPFAM" id="SSF55729">
    <property type="entry name" value="Acyl-CoA N-acyltransferases (Nat)"/>
    <property type="match status" value="1"/>
</dbReference>
<reference evidence="3 4" key="1">
    <citation type="submission" date="2019-03" db="EMBL/GenBank/DDBJ databases">
        <title>Metabolic reconstructions from genomes of highly enriched 'Candidatus Accumulibacter' and 'Candidatus Competibacter' bioreactor populations.</title>
        <authorList>
            <person name="Annavajhala M.K."/>
            <person name="Welles L."/>
            <person name="Abbas B."/>
            <person name="Sorokin D."/>
            <person name="Park H."/>
            <person name="Van Loosdrecht M."/>
            <person name="Chandran K."/>
        </authorList>
    </citation>
    <scope>NUCLEOTIDE SEQUENCE [LARGE SCALE GENOMIC DNA]</scope>
    <source>
        <strain evidence="3 4">SBR_S</strain>
    </source>
</reference>
<evidence type="ECO:0000259" key="2">
    <source>
        <dbReference type="Pfam" id="PF13480"/>
    </source>
</evidence>
<keyword evidence="4" id="KW-1185">Reference proteome</keyword>
<dbReference type="Gene3D" id="3.40.630.30">
    <property type="match status" value="1"/>
</dbReference>
<comment type="caution">
    <text evidence="3">The sequence shown here is derived from an EMBL/GenBank/DDBJ whole genome shotgun (WGS) entry which is preliminary data.</text>
</comment>
<feature type="compositionally biased region" description="Low complexity" evidence="1">
    <location>
        <begin position="7"/>
        <end position="17"/>
    </location>
</feature>
<accession>A0ABX1TXE2</accession>
<gene>
    <name evidence="3" type="ORF">E4Q23_14490</name>
</gene>
<proteinExistence type="predicted"/>
<organism evidence="3 4">
    <name type="scientific">Candidatus Accumulibacter phosphatis</name>
    <dbReference type="NCBI Taxonomy" id="327160"/>
    <lineage>
        <taxon>Bacteria</taxon>
        <taxon>Pseudomonadati</taxon>
        <taxon>Pseudomonadota</taxon>
        <taxon>Betaproteobacteria</taxon>
        <taxon>Candidatus Accumulibacter</taxon>
    </lineage>
</organism>
<feature type="region of interest" description="Disordered" evidence="1">
    <location>
        <begin position="1"/>
        <end position="31"/>
    </location>
</feature>
<evidence type="ECO:0000313" key="3">
    <source>
        <dbReference type="EMBL" id="NMQ28860.1"/>
    </source>
</evidence>
<dbReference type="InterPro" id="IPR016181">
    <property type="entry name" value="Acyl_CoA_acyltransferase"/>
</dbReference>
<dbReference type="RefSeq" id="WP_169067312.1">
    <property type="nucleotide sequence ID" value="NZ_SPMY01000041.1"/>
</dbReference>
<protein>
    <submittedName>
        <fullName evidence="3">GNAT family N-acetyltransferase</fullName>
    </submittedName>
</protein>
<feature type="domain" description="BioF2-like acetyltransferase" evidence="2">
    <location>
        <begin position="135"/>
        <end position="276"/>
    </location>
</feature>
<name>A0ABX1TXE2_9PROT</name>
<evidence type="ECO:0000256" key="1">
    <source>
        <dbReference type="SAM" id="MobiDB-lite"/>
    </source>
</evidence>
<dbReference type="Pfam" id="PF13480">
    <property type="entry name" value="Acetyltransf_6"/>
    <property type="match status" value="1"/>
</dbReference>